<comment type="caution">
    <text evidence="1">The sequence shown here is derived from an EMBL/GenBank/DDBJ whole genome shotgun (WGS) entry which is preliminary data.</text>
</comment>
<dbReference type="AlphaFoldDB" id="A0A4C1UF64"/>
<sequence>MYTDDKFYIYAYDPETKQQATVWEFQDEPNPIKEIRAKSTLKQMVAWFFGINEHTVIVPLDNGKTINSKWHTTICLPVVFEEIRKDYRQLRIILHRDNASCHTSAETTRFFEDQKIELTAHPP</sequence>
<gene>
    <name evidence="1" type="ORF">EVAR_94273_1</name>
</gene>
<keyword evidence="2" id="KW-1185">Reference proteome</keyword>
<dbReference type="Proteomes" id="UP000299102">
    <property type="component" value="Unassembled WGS sequence"/>
</dbReference>
<proteinExistence type="predicted"/>
<dbReference type="PANTHER" id="PTHR46060:SF1">
    <property type="entry name" value="MARINER MOS1 TRANSPOSASE-LIKE PROTEIN"/>
    <property type="match status" value="1"/>
</dbReference>
<dbReference type="PANTHER" id="PTHR46060">
    <property type="entry name" value="MARINER MOS1 TRANSPOSASE-LIKE PROTEIN"/>
    <property type="match status" value="1"/>
</dbReference>
<dbReference type="Gene3D" id="3.30.420.10">
    <property type="entry name" value="Ribonuclease H-like superfamily/Ribonuclease H"/>
    <property type="match status" value="1"/>
</dbReference>
<reference evidence="1 2" key="1">
    <citation type="journal article" date="2019" name="Commun. Biol.">
        <title>The bagworm genome reveals a unique fibroin gene that provides high tensile strength.</title>
        <authorList>
            <person name="Kono N."/>
            <person name="Nakamura H."/>
            <person name="Ohtoshi R."/>
            <person name="Tomita M."/>
            <person name="Numata K."/>
            <person name="Arakawa K."/>
        </authorList>
    </citation>
    <scope>NUCLEOTIDE SEQUENCE [LARGE SCALE GENOMIC DNA]</scope>
</reference>
<name>A0A4C1UF64_EUMVA</name>
<dbReference type="InterPro" id="IPR036397">
    <property type="entry name" value="RNaseH_sf"/>
</dbReference>
<evidence type="ECO:0000313" key="1">
    <source>
        <dbReference type="EMBL" id="GBP24979.1"/>
    </source>
</evidence>
<dbReference type="InterPro" id="IPR052709">
    <property type="entry name" value="Transposase-MT_Hybrid"/>
</dbReference>
<evidence type="ECO:0008006" key="3">
    <source>
        <dbReference type="Google" id="ProtNLM"/>
    </source>
</evidence>
<dbReference type="EMBL" id="BGZK01000168">
    <property type="protein sequence ID" value="GBP24979.1"/>
    <property type="molecule type" value="Genomic_DNA"/>
</dbReference>
<protein>
    <recommendedName>
        <fullName evidence="3">Mariner Mos1 transposase</fullName>
    </recommendedName>
</protein>
<dbReference type="GO" id="GO:0003676">
    <property type="term" value="F:nucleic acid binding"/>
    <property type="evidence" value="ECO:0007669"/>
    <property type="project" value="InterPro"/>
</dbReference>
<evidence type="ECO:0000313" key="2">
    <source>
        <dbReference type="Proteomes" id="UP000299102"/>
    </source>
</evidence>
<accession>A0A4C1UF64</accession>
<organism evidence="1 2">
    <name type="scientific">Eumeta variegata</name>
    <name type="common">Bagworm moth</name>
    <name type="synonym">Eumeta japonica</name>
    <dbReference type="NCBI Taxonomy" id="151549"/>
    <lineage>
        <taxon>Eukaryota</taxon>
        <taxon>Metazoa</taxon>
        <taxon>Ecdysozoa</taxon>
        <taxon>Arthropoda</taxon>
        <taxon>Hexapoda</taxon>
        <taxon>Insecta</taxon>
        <taxon>Pterygota</taxon>
        <taxon>Neoptera</taxon>
        <taxon>Endopterygota</taxon>
        <taxon>Lepidoptera</taxon>
        <taxon>Glossata</taxon>
        <taxon>Ditrysia</taxon>
        <taxon>Tineoidea</taxon>
        <taxon>Psychidae</taxon>
        <taxon>Oiketicinae</taxon>
        <taxon>Eumeta</taxon>
    </lineage>
</organism>
<dbReference type="OrthoDB" id="10017160at2759"/>